<evidence type="ECO:0000256" key="3">
    <source>
        <dbReference type="ARBA" id="ARBA00022670"/>
    </source>
</evidence>
<keyword evidence="10" id="KW-1185">Reference proteome</keyword>
<keyword evidence="3" id="KW-0645">Protease</keyword>
<evidence type="ECO:0000313" key="10">
    <source>
        <dbReference type="Proteomes" id="UP000030111"/>
    </source>
</evidence>
<dbReference type="EMBL" id="JRLY01000002">
    <property type="protein sequence ID" value="KGO94230.1"/>
    <property type="molecule type" value="Genomic_DNA"/>
</dbReference>
<evidence type="ECO:0000256" key="5">
    <source>
        <dbReference type="ARBA" id="ARBA00022801"/>
    </source>
</evidence>
<evidence type="ECO:0000313" key="9">
    <source>
        <dbReference type="EMBL" id="KGO94230.1"/>
    </source>
</evidence>
<dbReference type="NCBIfam" id="TIGR04178">
    <property type="entry name" value="exo_archaeo"/>
    <property type="match status" value="1"/>
</dbReference>
<dbReference type="InterPro" id="IPR026392">
    <property type="entry name" value="Exo/Archaeosortase_dom"/>
</dbReference>
<evidence type="ECO:0000256" key="8">
    <source>
        <dbReference type="SAM" id="Phobius"/>
    </source>
</evidence>
<comment type="caution">
    <text evidence="9">The sequence shown here is derived from an EMBL/GenBank/DDBJ whole genome shotgun (WGS) entry which is preliminary data.</text>
</comment>
<evidence type="ECO:0000256" key="1">
    <source>
        <dbReference type="ARBA" id="ARBA00004651"/>
    </source>
</evidence>
<dbReference type="InterPro" id="IPR019127">
    <property type="entry name" value="Exosortase"/>
</dbReference>
<name>A0A0A2N1A7_9FLAO</name>
<comment type="subcellular location">
    <subcellularLocation>
        <location evidence="1">Cell membrane</location>
        <topology evidence="1">Multi-pass membrane protein</topology>
    </subcellularLocation>
</comment>
<evidence type="ECO:0000256" key="7">
    <source>
        <dbReference type="ARBA" id="ARBA00023136"/>
    </source>
</evidence>
<dbReference type="RefSeq" id="WP_035738489.1">
    <property type="nucleotide sequence ID" value="NZ_AUGP01000017.1"/>
</dbReference>
<dbReference type="GO" id="GO:0006508">
    <property type="term" value="P:proteolysis"/>
    <property type="evidence" value="ECO:0007669"/>
    <property type="project" value="UniProtKB-KW"/>
</dbReference>
<keyword evidence="6 8" id="KW-1133">Transmembrane helix</keyword>
<keyword evidence="7 8" id="KW-0472">Membrane</keyword>
<gene>
    <name evidence="9" type="ORF">Q766_04710</name>
</gene>
<dbReference type="STRING" id="1121898.GCA_000422725_01619"/>
<dbReference type="eggNOG" id="COG4083">
    <property type="taxonomic scope" value="Bacteria"/>
</dbReference>
<dbReference type="OrthoDB" id="678161at2"/>
<feature type="transmembrane region" description="Helical" evidence="8">
    <location>
        <begin position="84"/>
        <end position="107"/>
    </location>
</feature>
<dbReference type="Pfam" id="PF09721">
    <property type="entry name" value="Exosortase_EpsH"/>
    <property type="match status" value="1"/>
</dbReference>
<evidence type="ECO:0000256" key="6">
    <source>
        <dbReference type="ARBA" id="ARBA00022989"/>
    </source>
</evidence>
<keyword evidence="5" id="KW-0378">Hydrolase</keyword>
<dbReference type="NCBIfam" id="TIGR04128">
    <property type="entry name" value="exoso_Fjoh_1448"/>
    <property type="match status" value="1"/>
</dbReference>
<evidence type="ECO:0000256" key="2">
    <source>
        <dbReference type="ARBA" id="ARBA00022475"/>
    </source>
</evidence>
<organism evidence="9 10">
    <name type="scientific">Flavobacterium subsaxonicum WB 4.1-42 = DSM 21790</name>
    <dbReference type="NCBI Taxonomy" id="1121898"/>
    <lineage>
        <taxon>Bacteria</taxon>
        <taxon>Pseudomonadati</taxon>
        <taxon>Bacteroidota</taxon>
        <taxon>Flavobacteriia</taxon>
        <taxon>Flavobacteriales</taxon>
        <taxon>Flavobacteriaceae</taxon>
        <taxon>Flavobacterium</taxon>
    </lineage>
</organism>
<feature type="transmembrane region" description="Helical" evidence="8">
    <location>
        <begin position="114"/>
        <end position="141"/>
    </location>
</feature>
<evidence type="ECO:0000256" key="4">
    <source>
        <dbReference type="ARBA" id="ARBA00022692"/>
    </source>
</evidence>
<feature type="transmembrane region" description="Helical" evidence="8">
    <location>
        <begin position="12"/>
        <end position="31"/>
    </location>
</feature>
<keyword evidence="4 8" id="KW-0812">Transmembrane</keyword>
<dbReference type="InterPro" id="IPR026323">
    <property type="entry name" value="Exosortase-related_prot_XrtF"/>
</dbReference>
<dbReference type="AlphaFoldDB" id="A0A0A2N1A7"/>
<feature type="transmembrane region" description="Helical" evidence="8">
    <location>
        <begin position="153"/>
        <end position="172"/>
    </location>
</feature>
<reference evidence="9 10" key="1">
    <citation type="submission" date="2013-09" db="EMBL/GenBank/DDBJ databases">
        <authorList>
            <person name="Zeng Z."/>
            <person name="Chen C."/>
        </authorList>
    </citation>
    <scope>NUCLEOTIDE SEQUENCE [LARGE SCALE GENOMIC DNA]</scope>
    <source>
        <strain evidence="9 10">WB 4.1-42</strain>
    </source>
</reference>
<keyword evidence="2" id="KW-1003">Cell membrane</keyword>
<accession>A0A0A2N1A7</accession>
<protein>
    <submittedName>
        <fullName evidence="9">Exosortase</fullName>
    </submittedName>
</protein>
<dbReference type="GO" id="GO:0008233">
    <property type="term" value="F:peptidase activity"/>
    <property type="evidence" value="ECO:0007669"/>
    <property type="project" value="UniProtKB-KW"/>
</dbReference>
<dbReference type="GO" id="GO:0005886">
    <property type="term" value="C:plasma membrane"/>
    <property type="evidence" value="ECO:0007669"/>
    <property type="project" value="UniProtKB-SubCell"/>
</dbReference>
<dbReference type="Proteomes" id="UP000030111">
    <property type="component" value="Unassembled WGS sequence"/>
</dbReference>
<sequence length="180" mass="20566">MGILQKNRTFFIFLLKFGLSYLVLSGLYWLFLNQYDAAHFEPDGMTTLVAHQSRDLVSFLGEDAAITPHPKEPSYYFYLHGKKIARIIEGCNALSVMILFAAFVVAFSTTFKRTALYILGGIIVLHILNIIRIALLSIGVYYYPEQEELLHDIVFPLFIYGVVFVLWVAWVTKFSRNAKG</sequence>
<proteinExistence type="predicted"/>